<keyword evidence="1" id="KW-1133">Transmembrane helix</keyword>
<evidence type="ECO:0000256" key="1">
    <source>
        <dbReference type="SAM" id="Phobius"/>
    </source>
</evidence>
<evidence type="ECO:0000313" key="3">
    <source>
        <dbReference type="Proteomes" id="UP000466794"/>
    </source>
</evidence>
<keyword evidence="1" id="KW-0472">Membrane</keyword>
<name>A0A7K1V2X9_9NOCA</name>
<evidence type="ECO:0008006" key="4">
    <source>
        <dbReference type="Google" id="ProtNLM"/>
    </source>
</evidence>
<feature type="transmembrane region" description="Helical" evidence="1">
    <location>
        <begin position="132"/>
        <end position="152"/>
    </location>
</feature>
<comment type="caution">
    <text evidence="2">The sequence shown here is derived from an EMBL/GenBank/DDBJ whole genome shotgun (WGS) entry which is preliminary data.</text>
</comment>
<accession>A0A7K1V2X9</accession>
<keyword evidence="1" id="KW-0812">Transmembrane</keyword>
<protein>
    <recommendedName>
        <fullName evidence="4">Toxin-antitoxin system, toxin component</fullName>
    </recommendedName>
</protein>
<proteinExistence type="predicted"/>
<reference evidence="2 3" key="1">
    <citation type="submission" date="2019-12" db="EMBL/GenBank/DDBJ databases">
        <title>Nocardia sp. nov. ET3-3 isolated from soil.</title>
        <authorList>
            <person name="Kanchanasin P."/>
            <person name="Tanasupawat S."/>
            <person name="Yuki M."/>
            <person name="Kudo T."/>
        </authorList>
    </citation>
    <scope>NUCLEOTIDE SEQUENCE [LARGE SCALE GENOMIC DNA]</scope>
    <source>
        <strain evidence="2 3">ET3-3</strain>
    </source>
</reference>
<dbReference type="EMBL" id="WRPP01000005">
    <property type="protein sequence ID" value="MVU80954.1"/>
    <property type="molecule type" value="Genomic_DNA"/>
</dbReference>
<organism evidence="2 3">
    <name type="scientific">Nocardia terrae</name>
    <dbReference type="NCBI Taxonomy" id="2675851"/>
    <lineage>
        <taxon>Bacteria</taxon>
        <taxon>Bacillati</taxon>
        <taxon>Actinomycetota</taxon>
        <taxon>Actinomycetes</taxon>
        <taxon>Mycobacteriales</taxon>
        <taxon>Nocardiaceae</taxon>
        <taxon>Nocardia</taxon>
    </lineage>
</organism>
<evidence type="ECO:0000313" key="2">
    <source>
        <dbReference type="EMBL" id="MVU80954.1"/>
    </source>
</evidence>
<dbReference type="RefSeq" id="WP_157390495.1">
    <property type="nucleotide sequence ID" value="NZ_WRPP01000005.1"/>
</dbReference>
<feature type="transmembrane region" description="Helical" evidence="1">
    <location>
        <begin position="80"/>
        <end position="100"/>
    </location>
</feature>
<dbReference type="AlphaFoldDB" id="A0A7K1V2X9"/>
<keyword evidence="3" id="KW-1185">Reference proteome</keyword>
<sequence>MSTPQFPFGATQSAPSQPQFAHANGVYCRFCGATPAVDLDFRAHRGMIFLMQFRKMPGPFCRNCGLATFRKMTGDSLIQGWWGMLSFWLANPITILINLVNRVRVGQLPPPIPGAPSPSMDPGKPLWQRPSIIGALVPLGLVVAIIAAAAAGSSSSSRSSSHPYYYNPPTTFSMPAIPSITVPTTTAAAHDAKSAQVGDCVRDKNGDIAKDDHPKVEVVPCTDPAAQATVLAKPMGPLGDTQCDNDYPATDVIITHKTSIGSGPEIEDFALCLQLR</sequence>
<dbReference type="Proteomes" id="UP000466794">
    <property type="component" value="Unassembled WGS sequence"/>
</dbReference>
<gene>
    <name evidence="2" type="ORF">GPX89_27355</name>
</gene>